<keyword evidence="1" id="KW-0378">Hydrolase</keyword>
<protein>
    <submittedName>
        <fullName evidence="4">RNA-metabolising metallo-beta-lactamase</fullName>
    </submittedName>
</protein>
<dbReference type="InterPro" id="IPR011108">
    <property type="entry name" value="RMMBL"/>
</dbReference>
<dbReference type="InterPro" id="IPR022712">
    <property type="entry name" value="Beta_Casp"/>
</dbReference>
<dbReference type="GO" id="GO:0016787">
    <property type="term" value="F:hydrolase activity"/>
    <property type="evidence" value="ECO:0007669"/>
    <property type="project" value="UniProtKB-KW"/>
</dbReference>
<dbReference type="Gene3D" id="3.60.15.10">
    <property type="entry name" value="Ribonuclease Z/Hydroxyacylglutathione hydrolase-like"/>
    <property type="match status" value="1"/>
</dbReference>
<accession>A0A0G1RP38</accession>
<dbReference type="GO" id="GO:0004521">
    <property type="term" value="F:RNA endonuclease activity"/>
    <property type="evidence" value="ECO:0007669"/>
    <property type="project" value="TreeGrafter"/>
</dbReference>
<reference evidence="4 5" key="1">
    <citation type="journal article" date="2015" name="Nature">
        <title>rRNA introns, odd ribosomes, and small enigmatic genomes across a large radiation of phyla.</title>
        <authorList>
            <person name="Brown C.T."/>
            <person name="Hug L.A."/>
            <person name="Thomas B.C."/>
            <person name="Sharon I."/>
            <person name="Castelle C.J."/>
            <person name="Singh A."/>
            <person name="Wilkins M.J."/>
            <person name="Williams K.H."/>
            <person name="Banfield J.F."/>
        </authorList>
    </citation>
    <scope>NUCLEOTIDE SEQUENCE [LARGE SCALE GENOMIC DNA]</scope>
</reference>
<name>A0A0G1RP38_9BACT</name>
<organism evidence="4 5">
    <name type="scientific">Candidatus Azambacteria bacterium GW2011_GWC1_46_13</name>
    <dbReference type="NCBI Taxonomy" id="1618619"/>
    <lineage>
        <taxon>Bacteria</taxon>
        <taxon>Candidatus Azamiibacteriota</taxon>
    </lineage>
</organism>
<dbReference type="InterPro" id="IPR036866">
    <property type="entry name" value="RibonucZ/Hydroxyglut_hydro"/>
</dbReference>
<gene>
    <name evidence="4" type="ORF">UX33_C0008G0026</name>
</gene>
<sequence>MKLHFYGAARSVTGANYLLEIGDKKILVDCGMFQGSLFADEKNYEPFPYNPKKIDYLFITHAHIDHIGRIPKLIKEGFGGKIICTPPTRDLSELSLIDSAHLIAQEAKIHGRQPIYEESDVAPSMSLFQPAEYGRELNLGGGVTAILRDAGHILGSSIFEFHGEGKKIVFTGDLGNPPTPLLKSTEYVNDADYLVIESAYGNRFHERKEERKNILEDTIEDVVSVGGVLMIPAFAMERTQELLYELNELVENHRIPKIQIFIDSPLAIKATEIYKKYPEYYNKEAAYLIESGDDLFRFPGLKFTQTKEESKTINDAPPPKVIIAGSGMSQGGRIMHHEIRYLPDPKSIFLVIGYQVPGSLGRRILEKSKEVKIFDQPVAVRAQIRAIGAYSAHADQDGLFYFVMQTRKTLKKVFVVQGEEDASLALAQRIRDHLGIDASAPMLYDIVELRNE</sequence>
<dbReference type="SUPFAM" id="SSF56281">
    <property type="entry name" value="Metallo-hydrolase/oxidoreductase"/>
    <property type="match status" value="1"/>
</dbReference>
<dbReference type="Pfam" id="PF10996">
    <property type="entry name" value="Beta-Casp"/>
    <property type="match status" value="1"/>
</dbReference>
<evidence type="ECO:0000256" key="1">
    <source>
        <dbReference type="ARBA" id="ARBA00022801"/>
    </source>
</evidence>
<dbReference type="Proteomes" id="UP000034569">
    <property type="component" value="Unassembled WGS sequence"/>
</dbReference>
<feature type="domain" description="Beta-Casp" evidence="3">
    <location>
        <begin position="239"/>
        <end position="364"/>
    </location>
</feature>
<evidence type="ECO:0000313" key="4">
    <source>
        <dbReference type="EMBL" id="KKU22650.1"/>
    </source>
</evidence>
<comment type="caution">
    <text evidence="4">The sequence shown here is derived from an EMBL/GenBank/DDBJ whole genome shotgun (WGS) entry which is preliminary data.</text>
</comment>
<dbReference type="SMART" id="SM00849">
    <property type="entry name" value="Lactamase_B"/>
    <property type="match status" value="1"/>
</dbReference>
<evidence type="ECO:0000259" key="3">
    <source>
        <dbReference type="SMART" id="SM01027"/>
    </source>
</evidence>
<dbReference type="InterPro" id="IPR050698">
    <property type="entry name" value="MBL"/>
</dbReference>
<dbReference type="SMART" id="SM01027">
    <property type="entry name" value="Beta-Casp"/>
    <property type="match status" value="1"/>
</dbReference>
<evidence type="ECO:0000259" key="2">
    <source>
        <dbReference type="SMART" id="SM00849"/>
    </source>
</evidence>
<dbReference type="Pfam" id="PF00753">
    <property type="entry name" value="Lactamase_B"/>
    <property type="match status" value="1"/>
</dbReference>
<dbReference type="Gene3D" id="3.40.50.10890">
    <property type="match status" value="1"/>
</dbReference>
<dbReference type="AlphaFoldDB" id="A0A0G1RP38"/>
<feature type="domain" description="Metallo-beta-lactamase" evidence="2">
    <location>
        <begin position="13"/>
        <end position="227"/>
    </location>
</feature>
<dbReference type="PATRIC" id="fig|1618619.3.peg.215"/>
<dbReference type="PANTHER" id="PTHR11203:SF37">
    <property type="entry name" value="INTEGRATOR COMPLEX SUBUNIT 11"/>
    <property type="match status" value="1"/>
</dbReference>
<dbReference type="EMBL" id="LCLU01000008">
    <property type="protein sequence ID" value="KKU22650.1"/>
    <property type="molecule type" value="Genomic_DNA"/>
</dbReference>
<evidence type="ECO:0000313" key="5">
    <source>
        <dbReference type="Proteomes" id="UP000034569"/>
    </source>
</evidence>
<dbReference type="PANTHER" id="PTHR11203">
    <property type="entry name" value="CLEAVAGE AND POLYADENYLATION SPECIFICITY FACTOR FAMILY MEMBER"/>
    <property type="match status" value="1"/>
</dbReference>
<dbReference type="InterPro" id="IPR001279">
    <property type="entry name" value="Metallo-B-lactamas"/>
</dbReference>
<dbReference type="Pfam" id="PF07521">
    <property type="entry name" value="RMMBL"/>
    <property type="match status" value="1"/>
</dbReference>
<proteinExistence type="predicted"/>
<dbReference type="CDD" id="cd16295">
    <property type="entry name" value="TTHA0252-CPSF-like_MBL-fold"/>
    <property type="match status" value="1"/>
</dbReference>